<gene>
    <name evidence="1" type="ORF">HPB50_024949</name>
</gene>
<accession>A0ACB7TLS0</accession>
<name>A0ACB7TLS0_HYAAI</name>
<keyword evidence="2" id="KW-1185">Reference proteome</keyword>
<organism evidence="1 2">
    <name type="scientific">Hyalomma asiaticum</name>
    <name type="common">Tick</name>
    <dbReference type="NCBI Taxonomy" id="266040"/>
    <lineage>
        <taxon>Eukaryota</taxon>
        <taxon>Metazoa</taxon>
        <taxon>Ecdysozoa</taxon>
        <taxon>Arthropoda</taxon>
        <taxon>Chelicerata</taxon>
        <taxon>Arachnida</taxon>
        <taxon>Acari</taxon>
        <taxon>Parasitiformes</taxon>
        <taxon>Ixodida</taxon>
        <taxon>Ixodoidea</taxon>
        <taxon>Ixodidae</taxon>
        <taxon>Hyalomminae</taxon>
        <taxon>Hyalomma</taxon>
    </lineage>
</organism>
<reference evidence="1" key="1">
    <citation type="submission" date="2020-05" db="EMBL/GenBank/DDBJ databases">
        <title>Large-scale comparative analyses of tick genomes elucidate their genetic diversity and vector capacities.</title>
        <authorList>
            <person name="Jia N."/>
            <person name="Wang J."/>
            <person name="Shi W."/>
            <person name="Du L."/>
            <person name="Sun Y."/>
            <person name="Zhan W."/>
            <person name="Jiang J."/>
            <person name="Wang Q."/>
            <person name="Zhang B."/>
            <person name="Ji P."/>
            <person name="Sakyi L.B."/>
            <person name="Cui X."/>
            <person name="Yuan T."/>
            <person name="Jiang B."/>
            <person name="Yang W."/>
            <person name="Lam T.T.-Y."/>
            <person name="Chang Q."/>
            <person name="Ding S."/>
            <person name="Wang X."/>
            <person name="Zhu J."/>
            <person name="Ruan X."/>
            <person name="Zhao L."/>
            <person name="Wei J."/>
            <person name="Que T."/>
            <person name="Du C."/>
            <person name="Cheng J."/>
            <person name="Dai P."/>
            <person name="Han X."/>
            <person name="Huang E."/>
            <person name="Gao Y."/>
            <person name="Liu J."/>
            <person name="Shao H."/>
            <person name="Ye R."/>
            <person name="Li L."/>
            <person name="Wei W."/>
            <person name="Wang X."/>
            <person name="Wang C."/>
            <person name="Yang T."/>
            <person name="Huo Q."/>
            <person name="Li W."/>
            <person name="Guo W."/>
            <person name="Chen H."/>
            <person name="Zhou L."/>
            <person name="Ni X."/>
            <person name="Tian J."/>
            <person name="Zhou Y."/>
            <person name="Sheng Y."/>
            <person name="Liu T."/>
            <person name="Pan Y."/>
            <person name="Xia L."/>
            <person name="Li J."/>
            <person name="Zhao F."/>
            <person name="Cao W."/>
        </authorList>
    </citation>
    <scope>NUCLEOTIDE SEQUENCE</scope>
    <source>
        <strain evidence="1">Hyas-2018</strain>
    </source>
</reference>
<sequence>MLREHQARGVAKRIAALGKTVFMALSRGSNSKARGPLAQPRGSGAQGTMRGQSALRPVSAKRLSGRCKKREAAGQQAEEAAARDSEAKKRVKTGDHKFRFRRAARSAGPPRGKAQWRPPNARPPSPAQRSASREREIWSRAAGRFSRFGFIFLEEKKKKIRCVLLLSLLCFCAPSRLGIALAHRAPGAENHRVPSE</sequence>
<dbReference type="Proteomes" id="UP000821845">
    <property type="component" value="Chromosome 1"/>
</dbReference>
<evidence type="ECO:0000313" key="1">
    <source>
        <dbReference type="EMBL" id="KAH6948512.1"/>
    </source>
</evidence>
<comment type="caution">
    <text evidence="1">The sequence shown here is derived from an EMBL/GenBank/DDBJ whole genome shotgun (WGS) entry which is preliminary data.</text>
</comment>
<evidence type="ECO:0000313" key="2">
    <source>
        <dbReference type="Proteomes" id="UP000821845"/>
    </source>
</evidence>
<protein>
    <submittedName>
        <fullName evidence="1">Uncharacterized protein</fullName>
    </submittedName>
</protein>
<dbReference type="EMBL" id="CM023481">
    <property type="protein sequence ID" value="KAH6948512.1"/>
    <property type="molecule type" value="Genomic_DNA"/>
</dbReference>
<proteinExistence type="predicted"/>